<dbReference type="AlphaFoldDB" id="A0A0U4HU25"/>
<comment type="subcellular location">
    <subcellularLocation>
        <location evidence="1 17">Membrane</location>
        <topology evidence="1 17">Single-pass type I membrane protein</topology>
    </subcellularLocation>
</comment>
<dbReference type="Pfam" id="PF01463">
    <property type="entry name" value="LRRCT"/>
    <property type="match status" value="1"/>
</dbReference>
<evidence type="ECO:0000259" key="18">
    <source>
        <dbReference type="PROSITE" id="PS50104"/>
    </source>
</evidence>
<evidence type="ECO:0000256" key="6">
    <source>
        <dbReference type="ARBA" id="ARBA00022729"/>
    </source>
</evidence>
<evidence type="ECO:0000256" key="5">
    <source>
        <dbReference type="ARBA" id="ARBA00022692"/>
    </source>
</evidence>
<dbReference type="GO" id="GO:0004888">
    <property type="term" value="F:transmembrane signaling receptor activity"/>
    <property type="evidence" value="ECO:0007669"/>
    <property type="project" value="InterPro"/>
</dbReference>
<dbReference type="Gene3D" id="3.40.50.10140">
    <property type="entry name" value="Toll/interleukin-1 receptor homology (TIR) domain"/>
    <property type="match status" value="1"/>
</dbReference>
<evidence type="ECO:0000256" key="12">
    <source>
        <dbReference type="ARBA" id="ARBA00023170"/>
    </source>
</evidence>
<evidence type="ECO:0000313" key="19">
    <source>
        <dbReference type="EMBL" id="ALX81634.1"/>
    </source>
</evidence>
<dbReference type="SMART" id="SM00082">
    <property type="entry name" value="LRRCT"/>
    <property type="match status" value="1"/>
</dbReference>
<gene>
    <name evidence="19" type="primary">TLR6</name>
</gene>
<feature type="disulfide bond" evidence="16">
    <location>
        <begin position="435"/>
        <end position="458"/>
    </location>
</feature>
<evidence type="ECO:0000256" key="1">
    <source>
        <dbReference type="ARBA" id="ARBA00004479"/>
    </source>
</evidence>
<evidence type="ECO:0000256" key="11">
    <source>
        <dbReference type="ARBA" id="ARBA00023136"/>
    </source>
</evidence>
<evidence type="ECO:0000256" key="14">
    <source>
        <dbReference type="ARBA" id="ARBA00023198"/>
    </source>
</evidence>
<dbReference type="InterPro" id="IPR032675">
    <property type="entry name" value="LRR_dom_sf"/>
</dbReference>
<dbReference type="GO" id="GO:0002224">
    <property type="term" value="P:toll-like receptor signaling pathway"/>
    <property type="evidence" value="ECO:0007669"/>
    <property type="project" value="InterPro"/>
</dbReference>
<dbReference type="Pfam" id="PF13516">
    <property type="entry name" value="LRR_6"/>
    <property type="match status" value="1"/>
</dbReference>
<dbReference type="FunFam" id="3.80.10.10:FF:000046">
    <property type="entry name" value="Toll-like receptor 2"/>
    <property type="match status" value="1"/>
</dbReference>
<keyword evidence="10" id="KW-0520">NAD</keyword>
<comment type="similarity">
    <text evidence="2 15 17">Belongs to the Toll-like receptor family.</text>
</comment>
<organism evidence="19">
    <name type="scientific">Phascolarctos cinereus</name>
    <name type="common">Koala</name>
    <dbReference type="NCBI Taxonomy" id="38626"/>
    <lineage>
        <taxon>Eukaryota</taxon>
        <taxon>Metazoa</taxon>
        <taxon>Chordata</taxon>
        <taxon>Craniata</taxon>
        <taxon>Vertebrata</taxon>
        <taxon>Euteleostomi</taxon>
        <taxon>Mammalia</taxon>
        <taxon>Metatheria</taxon>
        <taxon>Diprotodontia</taxon>
        <taxon>Phascolarctidae</taxon>
        <taxon>Phascolarctos</taxon>
    </lineage>
</organism>
<name>A0A0U4HU25_PHACI</name>
<evidence type="ECO:0000256" key="7">
    <source>
        <dbReference type="ARBA" id="ARBA00022737"/>
    </source>
</evidence>
<dbReference type="OMA" id="GKISCHP"/>
<keyword evidence="12 15" id="KW-0675">Receptor</keyword>
<dbReference type="Pfam" id="PF13855">
    <property type="entry name" value="LRR_8"/>
    <property type="match status" value="1"/>
</dbReference>
<dbReference type="InterPro" id="IPR017241">
    <property type="entry name" value="Toll-like_receptor"/>
</dbReference>
<dbReference type="EMBL" id="KP792540">
    <property type="protein sequence ID" value="ALX81634.1"/>
    <property type="molecule type" value="mRNA"/>
</dbReference>
<dbReference type="PANTHER" id="PTHR24365:SF422">
    <property type="entry name" value="TOLL-LIKE RECEPTOR 6"/>
    <property type="match status" value="1"/>
</dbReference>
<evidence type="ECO:0000256" key="8">
    <source>
        <dbReference type="ARBA" id="ARBA00022859"/>
    </source>
</evidence>
<dbReference type="InterPro" id="IPR000483">
    <property type="entry name" value="Cys-rich_flank_reg_C"/>
</dbReference>
<dbReference type="Gene3D" id="3.80.10.10">
    <property type="entry name" value="Ribonuclease Inhibitor"/>
    <property type="match status" value="1"/>
</dbReference>
<dbReference type="InterPro" id="IPR000157">
    <property type="entry name" value="TIR_dom"/>
</dbReference>
<protein>
    <recommendedName>
        <fullName evidence="17">Toll-like receptor</fullName>
    </recommendedName>
</protein>
<dbReference type="InterPro" id="IPR003591">
    <property type="entry name" value="Leu-rich_rpt_typical-subtyp"/>
</dbReference>
<keyword evidence="3 15" id="KW-0399">Innate immunity</keyword>
<evidence type="ECO:0000256" key="10">
    <source>
        <dbReference type="ARBA" id="ARBA00023027"/>
    </source>
</evidence>
<dbReference type="PANTHER" id="PTHR24365">
    <property type="entry name" value="TOLL-LIKE RECEPTOR"/>
    <property type="match status" value="1"/>
</dbReference>
<keyword evidence="7" id="KW-0677">Repeat</keyword>
<evidence type="ECO:0000256" key="9">
    <source>
        <dbReference type="ARBA" id="ARBA00022989"/>
    </source>
</evidence>
<evidence type="ECO:0000256" key="17">
    <source>
        <dbReference type="RuleBase" id="RU363040"/>
    </source>
</evidence>
<keyword evidence="11 17" id="KW-0472">Membrane</keyword>
<dbReference type="SMART" id="SM00255">
    <property type="entry name" value="TIR"/>
    <property type="match status" value="1"/>
</dbReference>
<evidence type="ECO:0000256" key="3">
    <source>
        <dbReference type="ARBA" id="ARBA00022588"/>
    </source>
</evidence>
<sequence>MTVTLKDVQCNSMANPRPPFIRTFHFLHIFMLILGNRIQHSLENEFVVNYSNNFLSHVPRLLSSKITVLDLSLNNITGLQIEDFKPLPKLRVLKLSHNRIQHLDINVFKFNQDLQYLDLSHNKLWRISCYPLMNLTYLDLSFNEFEALPICEEFANMSQLDFLGLSATRIQKSDLLPIHHLNLSNILLDLQRFYGKKDKLESLPILSTKILQIIFPPNRAFSVQLDMSVSNLRSLELTNINLDNDKCSIFNGFVSKLINNLRFLNLTLYHIETTWKCFVEILQFLWDKPTEYLSIYNLTLVETIDYEPFSYYETSLKGLKIELLSVKVYIFSQTSLYRIFSNMNIKMLTLSNTQMLHMLCPPKPSPFQYLDFSNSLFTESLFQDCRNLNLLQTLILQKNKFKHLYKIAQMTEKMESLKHLDLSQNSIRYDNRGNCSWTESLLVLNLSSNELTDSVFRCLPPNITVLDLCRNNIRSIPKDMSNLETLQELNIAFNSLADLPGCSTFSSLSILIIRSNSVSRPTTNFFNSCQNIKLLQAGDNPFLCNCELREFSKNIATLSNKVVSGWPHLYKCAFPDSYKGIQLKDFHLSPFSCSLVLLVITVVIIGSVLMIVTTFLCIRFDLPWYLRMIFQWTQTRRRARNIPIDKLERTFQFHAFISYSELDSAWVKHELLPNLEDEDIKICLHERNFVPGKSIVENIINCIEKSYKSIFILSPNFIQSEWCHYELYFAHHKLFHEGSDNLILILLEPIPSCSIPARYHKLKALMAQRTYLEWHKEKSKQVLFWANIKAAFNMKLALVKEGNDI</sequence>
<dbReference type="PROSITE" id="PS50104">
    <property type="entry name" value="TIR"/>
    <property type="match status" value="1"/>
</dbReference>
<dbReference type="Pfam" id="PF01582">
    <property type="entry name" value="TIR"/>
    <property type="match status" value="1"/>
</dbReference>
<dbReference type="PROSITE" id="PS51450">
    <property type="entry name" value="LRR"/>
    <property type="match status" value="3"/>
</dbReference>
<keyword evidence="4" id="KW-0433">Leucine-rich repeat</keyword>
<keyword evidence="16" id="KW-1015">Disulfide bond</keyword>
<dbReference type="FunFam" id="3.40.50.10140:FF:000001">
    <property type="entry name" value="Toll-like receptor 2"/>
    <property type="match status" value="1"/>
</dbReference>
<dbReference type="GO" id="GO:0035663">
    <property type="term" value="F:Toll-like receptor 2 binding"/>
    <property type="evidence" value="ECO:0007669"/>
    <property type="project" value="TreeGrafter"/>
</dbReference>
<proteinExistence type="evidence at transcript level"/>
<reference evidence="19" key="1">
    <citation type="journal article" date="2015" name="Immunogenetics">
        <title>Immunomics of the koala (Phascolarctos cinereus).</title>
        <authorList>
            <person name="Abts K.C."/>
            <person name="Ivy J.A."/>
            <person name="DeWoody J.A."/>
        </authorList>
    </citation>
    <scope>NUCLEOTIDE SEQUENCE</scope>
</reference>
<dbReference type="PIRSF" id="PIRSF037595">
    <property type="entry name" value="Toll-like_receptor"/>
    <property type="match status" value="1"/>
</dbReference>
<keyword evidence="14 15" id="KW-0395">Inflammatory response</keyword>
<accession>A0A0U4HU25</accession>
<keyword evidence="8 15" id="KW-0391">Immunity</keyword>
<keyword evidence="9 17" id="KW-1133">Transmembrane helix</keyword>
<keyword evidence="13" id="KW-0325">Glycoprotein</keyword>
<evidence type="ECO:0000256" key="15">
    <source>
        <dbReference type="PIRNR" id="PIRNR037595"/>
    </source>
</evidence>
<dbReference type="GO" id="GO:0006954">
    <property type="term" value="P:inflammatory response"/>
    <property type="evidence" value="ECO:0007669"/>
    <property type="project" value="UniProtKB-UniRule"/>
</dbReference>
<dbReference type="InterPro" id="IPR001611">
    <property type="entry name" value="Leu-rich_rpt"/>
</dbReference>
<evidence type="ECO:0000256" key="4">
    <source>
        <dbReference type="ARBA" id="ARBA00022614"/>
    </source>
</evidence>
<dbReference type="GO" id="GO:0045087">
    <property type="term" value="P:innate immune response"/>
    <property type="evidence" value="ECO:0007669"/>
    <property type="project" value="UniProtKB-UniRule"/>
</dbReference>
<keyword evidence="6" id="KW-0732">Signal</keyword>
<evidence type="ECO:0000256" key="2">
    <source>
        <dbReference type="ARBA" id="ARBA00009634"/>
    </source>
</evidence>
<keyword evidence="5 17" id="KW-0812">Transmembrane</keyword>
<dbReference type="GO" id="GO:0071723">
    <property type="term" value="F:lipopeptide binding"/>
    <property type="evidence" value="ECO:0007669"/>
    <property type="project" value="TreeGrafter"/>
</dbReference>
<dbReference type="PRINTS" id="PR01537">
    <property type="entry name" value="INTRLKN1R1F"/>
</dbReference>
<dbReference type="InterPro" id="IPR035897">
    <property type="entry name" value="Toll_tir_struct_dom_sf"/>
</dbReference>
<dbReference type="GO" id="GO:0071221">
    <property type="term" value="P:cellular response to bacterial lipopeptide"/>
    <property type="evidence" value="ECO:0007669"/>
    <property type="project" value="TreeGrafter"/>
</dbReference>
<evidence type="ECO:0000256" key="16">
    <source>
        <dbReference type="PIRSR" id="PIRSR037595-2"/>
    </source>
</evidence>
<dbReference type="GO" id="GO:0005886">
    <property type="term" value="C:plasma membrane"/>
    <property type="evidence" value="ECO:0007669"/>
    <property type="project" value="TreeGrafter"/>
</dbReference>
<feature type="transmembrane region" description="Helical" evidence="17">
    <location>
        <begin position="595"/>
        <end position="618"/>
    </location>
</feature>
<feature type="domain" description="TIR" evidence="18">
    <location>
        <begin position="651"/>
        <end position="792"/>
    </location>
</feature>
<evidence type="ECO:0000256" key="13">
    <source>
        <dbReference type="ARBA" id="ARBA00023180"/>
    </source>
</evidence>
<dbReference type="SMART" id="SM00369">
    <property type="entry name" value="LRR_TYP"/>
    <property type="match status" value="5"/>
</dbReference>
<dbReference type="SUPFAM" id="SSF52200">
    <property type="entry name" value="Toll/Interleukin receptor TIR domain"/>
    <property type="match status" value="1"/>
</dbReference>
<dbReference type="SUPFAM" id="SSF52058">
    <property type="entry name" value="L domain-like"/>
    <property type="match status" value="1"/>
</dbReference>